<gene>
    <name evidence="9" type="ORF">LEQ_0501</name>
</gene>
<name>V7HWH7_9LACO</name>
<dbReference type="InterPro" id="IPR002656">
    <property type="entry name" value="Acyl_transf_3_dom"/>
</dbReference>
<feature type="transmembrane region" description="Helical" evidence="7">
    <location>
        <begin position="266"/>
        <end position="283"/>
    </location>
</feature>
<comment type="similarity">
    <text evidence="2">Belongs to the acyltransferase 3 family.</text>
</comment>
<dbReference type="GO" id="GO:0005886">
    <property type="term" value="C:plasma membrane"/>
    <property type="evidence" value="ECO:0007669"/>
    <property type="project" value="UniProtKB-SubCell"/>
</dbReference>
<dbReference type="AlphaFoldDB" id="V7HWH7"/>
<evidence type="ECO:0000256" key="6">
    <source>
        <dbReference type="ARBA" id="ARBA00023136"/>
    </source>
</evidence>
<keyword evidence="10" id="KW-1185">Reference proteome</keyword>
<feature type="transmembrane region" description="Helical" evidence="7">
    <location>
        <begin position="327"/>
        <end position="353"/>
    </location>
</feature>
<reference evidence="9 10" key="1">
    <citation type="journal article" date="2014" name="Genome Announc.">
        <title>The Genome of the Predominant Equine Lactobacillus Species, Lactobacillus equi, Is Reflective of Its Lifestyle Adaptations to an Herbivorous Host.</title>
        <authorList>
            <person name="O'Donnell M.M."/>
            <person name="Harris H.M."/>
            <person name="O'Toole P.W."/>
            <person name="Ross R.P."/>
        </authorList>
    </citation>
    <scope>NUCLEOTIDE SEQUENCE [LARGE SCALE GENOMIC DNA]</scope>
    <source>
        <strain evidence="9 10">DPC 6820</strain>
    </source>
</reference>
<evidence type="ECO:0000313" key="9">
    <source>
        <dbReference type="EMBL" id="ETA74257.1"/>
    </source>
</evidence>
<feature type="transmembrane region" description="Helical" evidence="7">
    <location>
        <begin position="228"/>
        <end position="246"/>
    </location>
</feature>
<dbReference type="Pfam" id="PF01757">
    <property type="entry name" value="Acyl_transf_3"/>
    <property type="match status" value="1"/>
</dbReference>
<dbReference type="Proteomes" id="UP000018559">
    <property type="component" value="Unassembled WGS sequence"/>
</dbReference>
<evidence type="ECO:0000256" key="4">
    <source>
        <dbReference type="ARBA" id="ARBA00022692"/>
    </source>
</evidence>
<evidence type="ECO:0000256" key="3">
    <source>
        <dbReference type="ARBA" id="ARBA00022475"/>
    </source>
</evidence>
<dbReference type="PANTHER" id="PTHR40074:SF2">
    <property type="entry name" value="O-ACETYLTRANSFERASE WECH"/>
    <property type="match status" value="1"/>
</dbReference>
<keyword evidence="4 7" id="KW-0812">Transmembrane</keyword>
<keyword evidence="5 7" id="KW-1133">Transmembrane helix</keyword>
<keyword evidence="3" id="KW-1003">Cell membrane</keyword>
<sequence length="369" mass="43589">MRGERKMTKEPPTTDIGDYLKVFSCTAVMLQPLITIVLRGSEITSTTILLATIFSFVKFTAPAFIFGIIYTVIRNNESCTLQDYPRFMKDSWHNLFIPTILWILVYLIIMPQVQQVNHYHGMVSFAWQFINGNAAPHLWYSVMMLQFIVLMPFFWWLARYINRNSRRALSIGIGALCFHMLWLLGYHILYNPENYLLDRIFISFFIYGVYGVITAKFASQVEYIFTKIWWACLIVIIFILYRNYLLLEHISLPTGLQAISYYRFDMTLYAFAVIVCLATLYIYQVQRKRQRILATIHYLAGYAYKAYLSNVFWLQIIWYLVQRLELFQSYLLLKVLLCWMLIWILSFTSAIIFSKLWGKAKLEVLGIKN</sequence>
<dbReference type="GO" id="GO:0016413">
    <property type="term" value="F:O-acetyltransferase activity"/>
    <property type="evidence" value="ECO:0007669"/>
    <property type="project" value="TreeGrafter"/>
</dbReference>
<feature type="transmembrane region" description="Helical" evidence="7">
    <location>
        <begin position="169"/>
        <end position="188"/>
    </location>
</feature>
<protein>
    <recommendedName>
        <fullName evidence="8">Acyltransferase 3 domain-containing protein</fullName>
    </recommendedName>
</protein>
<dbReference type="EMBL" id="AWWH01000106">
    <property type="protein sequence ID" value="ETA74257.1"/>
    <property type="molecule type" value="Genomic_DNA"/>
</dbReference>
<evidence type="ECO:0000259" key="8">
    <source>
        <dbReference type="Pfam" id="PF01757"/>
    </source>
</evidence>
<proteinExistence type="inferred from homology"/>
<dbReference type="PANTHER" id="PTHR40074">
    <property type="entry name" value="O-ACETYLTRANSFERASE WECH"/>
    <property type="match status" value="1"/>
</dbReference>
<keyword evidence="6 7" id="KW-0472">Membrane</keyword>
<feature type="transmembrane region" description="Helical" evidence="7">
    <location>
        <begin position="138"/>
        <end position="157"/>
    </location>
</feature>
<feature type="transmembrane region" description="Helical" evidence="7">
    <location>
        <begin position="304"/>
        <end position="321"/>
    </location>
</feature>
<evidence type="ECO:0000313" key="10">
    <source>
        <dbReference type="Proteomes" id="UP000018559"/>
    </source>
</evidence>
<comment type="caution">
    <text evidence="9">The sequence shown here is derived from an EMBL/GenBank/DDBJ whole genome shotgun (WGS) entry which is preliminary data.</text>
</comment>
<feature type="transmembrane region" description="Helical" evidence="7">
    <location>
        <begin position="200"/>
        <end position="219"/>
    </location>
</feature>
<feature type="transmembrane region" description="Helical" evidence="7">
    <location>
        <begin position="94"/>
        <end position="113"/>
    </location>
</feature>
<organism evidence="9 10">
    <name type="scientific">Ligilactobacillus equi DPC 6820</name>
    <dbReference type="NCBI Taxonomy" id="1392007"/>
    <lineage>
        <taxon>Bacteria</taxon>
        <taxon>Bacillati</taxon>
        <taxon>Bacillota</taxon>
        <taxon>Bacilli</taxon>
        <taxon>Lactobacillales</taxon>
        <taxon>Lactobacillaceae</taxon>
        <taxon>Ligilactobacillus</taxon>
    </lineage>
</organism>
<accession>V7HWH7</accession>
<feature type="transmembrane region" description="Helical" evidence="7">
    <location>
        <begin position="20"/>
        <end position="41"/>
    </location>
</feature>
<feature type="transmembrane region" description="Helical" evidence="7">
    <location>
        <begin position="47"/>
        <end position="73"/>
    </location>
</feature>
<evidence type="ECO:0000256" key="7">
    <source>
        <dbReference type="SAM" id="Phobius"/>
    </source>
</evidence>
<dbReference type="GO" id="GO:0009246">
    <property type="term" value="P:enterobacterial common antigen biosynthetic process"/>
    <property type="evidence" value="ECO:0007669"/>
    <property type="project" value="TreeGrafter"/>
</dbReference>
<feature type="domain" description="Acyltransferase 3" evidence="8">
    <location>
        <begin position="18"/>
        <end position="346"/>
    </location>
</feature>
<dbReference type="PATRIC" id="fig|1392007.3.peg.926"/>
<evidence type="ECO:0000256" key="2">
    <source>
        <dbReference type="ARBA" id="ARBA00007400"/>
    </source>
</evidence>
<evidence type="ECO:0000256" key="5">
    <source>
        <dbReference type="ARBA" id="ARBA00022989"/>
    </source>
</evidence>
<evidence type="ECO:0000256" key="1">
    <source>
        <dbReference type="ARBA" id="ARBA00004651"/>
    </source>
</evidence>
<comment type="subcellular location">
    <subcellularLocation>
        <location evidence="1">Cell membrane</location>
        <topology evidence="1">Multi-pass membrane protein</topology>
    </subcellularLocation>
</comment>